<dbReference type="AlphaFoldDB" id="A0A1N7GPX5"/>
<dbReference type="RefSeq" id="WP_076610313.1">
    <property type="nucleotide sequence ID" value="NZ_FTNR01000014.1"/>
</dbReference>
<dbReference type="OrthoDB" id="373360at2157"/>
<sequence>MIPHIEHYGFNSNALEMYRNQLFEGIAKAPNDERYRLVEEQLWDEVRSIERRRNDHLAAVIAGRNGGSE</sequence>
<gene>
    <name evidence="1" type="ORF">SAMN05421752_11436</name>
</gene>
<accession>A0A1N7GPX5</accession>
<dbReference type="Proteomes" id="UP000185936">
    <property type="component" value="Unassembled WGS sequence"/>
</dbReference>
<evidence type="ECO:0000313" key="2">
    <source>
        <dbReference type="Proteomes" id="UP000185936"/>
    </source>
</evidence>
<dbReference type="EMBL" id="FTNR01000014">
    <property type="protein sequence ID" value="SIS14632.1"/>
    <property type="molecule type" value="Genomic_DNA"/>
</dbReference>
<dbReference type="STRING" id="308853.SAMN05421752_11436"/>
<proteinExistence type="predicted"/>
<keyword evidence="2" id="KW-1185">Reference proteome</keyword>
<evidence type="ECO:0000313" key="1">
    <source>
        <dbReference type="EMBL" id="SIS14632.1"/>
    </source>
</evidence>
<name>A0A1N7GPX5_9EURY</name>
<reference evidence="2" key="1">
    <citation type="submission" date="2017-01" db="EMBL/GenBank/DDBJ databases">
        <authorList>
            <person name="Varghese N."/>
            <person name="Submissions S."/>
        </authorList>
    </citation>
    <scope>NUCLEOTIDE SEQUENCE [LARGE SCALE GENOMIC DNA]</scope>
    <source>
        <strain evidence="2">type strain: HArc-</strain>
    </source>
</reference>
<protein>
    <submittedName>
        <fullName evidence="1">Uncharacterized protein</fullName>
    </submittedName>
</protein>
<organism evidence="1 2">
    <name type="scientific">Natronorubrum thiooxidans</name>
    <dbReference type="NCBI Taxonomy" id="308853"/>
    <lineage>
        <taxon>Archaea</taxon>
        <taxon>Methanobacteriati</taxon>
        <taxon>Methanobacteriota</taxon>
        <taxon>Stenosarchaea group</taxon>
        <taxon>Halobacteria</taxon>
        <taxon>Halobacteriales</taxon>
        <taxon>Natrialbaceae</taxon>
        <taxon>Natronorubrum</taxon>
    </lineage>
</organism>